<evidence type="ECO:0000313" key="2">
    <source>
        <dbReference type="EMBL" id="MBZ0159134.1"/>
    </source>
</evidence>
<protein>
    <submittedName>
        <fullName evidence="2">Uncharacterized protein</fullName>
    </submittedName>
</protein>
<reference evidence="2 3" key="1">
    <citation type="journal article" date="2021" name="bioRxiv">
        <title>Unraveling nitrogen, sulfur and carbon metabolic pathways and microbial community transcriptional responses to substrate deprivation and toxicity stresses in a bioreactor mimicking anoxic brackish coastal sediment conditions.</title>
        <authorList>
            <person name="Martins P.D."/>
            <person name="Echeveste M.J."/>
            <person name="Arshad A."/>
            <person name="Kurth J."/>
            <person name="Ouboter H."/>
            <person name="Jetten M.S.M."/>
            <person name="Welte C.U."/>
        </authorList>
    </citation>
    <scope>NUCLEOTIDE SEQUENCE [LARGE SCALE GENOMIC DNA]</scope>
    <source>
        <strain evidence="2">MAG_38</strain>
    </source>
</reference>
<comment type="caution">
    <text evidence="2">The sequence shown here is derived from an EMBL/GenBank/DDBJ whole genome shotgun (WGS) entry which is preliminary data.</text>
</comment>
<dbReference type="AlphaFoldDB" id="A0AAJ1ESA1"/>
<evidence type="ECO:0000313" key="3">
    <source>
        <dbReference type="Proteomes" id="UP001197609"/>
    </source>
</evidence>
<name>A0AAJ1ESA1_9BACT</name>
<dbReference type="Proteomes" id="UP001197609">
    <property type="component" value="Unassembled WGS sequence"/>
</dbReference>
<feature type="compositionally biased region" description="Polar residues" evidence="1">
    <location>
        <begin position="198"/>
        <end position="211"/>
    </location>
</feature>
<feature type="region of interest" description="Disordered" evidence="1">
    <location>
        <begin position="174"/>
        <end position="211"/>
    </location>
</feature>
<gene>
    <name evidence="2" type="ORF">K8G79_03155</name>
</gene>
<accession>A0AAJ1ESA1</accession>
<sequence>MGYRINGRDDERQEAPPAGLDAIEVEAVEPNPILRGDVRIPNYFKDYWQPILGHKAAATYEMILRFAYGDSETCTVSLHRLAASLGMDRNELKGRERRDVRAGRASGYHERGTIEILCDAGLIEIQRQGQIGKQSYLFRVVKNPPPLTDQQVSALPCILQRAHKDLIDRCRRDLEKRRRMQRRPMSGTAPRPDDSATQDRMTPSSRVGDGATQQWMTASPQTIHTNLLALPPHTEGQSEAPLPERLVVVLRDSPFEVIKPDALLQLLTQYGAEKVTLAIDVLTGQYRGGNRRIAHPLPLLRKTLRAGLDMPEDYVPYEERIQRDEQTRRVAEESQALDEIERRDAIERRRLAEGILRGLPQEEQEAYRRRAIERVPAAFHGIKVLTDHALYQLVIEERMEVGNEQQAVV</sequence>
<dbReference type="EMBL" id="JAIOIU010000033">
    <property type="protein sequence ID" value="MBZ0159134.1"/>
    <property type="molecule type" value="Genomic_DNA"/>
</dbReference>
<organism evidence="2 3">
    <name type="scientific">Candidatus Methylomirabilis tolerans</name>
    <dbReference type="NCBI Taxonomy" id="3123416"/>
    <lineage>
        <taxon>Bacteria</taxon>
        <taxon>Candidatus Methylomirabilota</taxon>
        <taxon>Candidatus Methylomirabilia</taxon>
        <taxon>Candidatus Methylomirabilales</taxon>
        <taxon>Candidatus Methylomirabilaceae</taxon>
        <taxon>Candidatus Methylomirabilis</taxon>
    </lineage>
</organism>
<evidence type="ECO:0000256" key="1">
    <source>
        <dbReference type="SAM" id="MobiDB-lite"/>
    </source>
</evidence>
<proteinExistence type="predicted"/>